<comment type="subunit">
    <text evidence="6">Monomer and homodimer.</text>
</comment>
<dbReference type="GO" id="GO:0003677">
    <property type="term" value="F:DNA binding"/>
    <property type="evidence" value="ECO:0007669"/>
    <property type="project" value="UniProtKB-KW"/>
</dbReference>
<dbReference type="EMBL" id="JANCYU010000031">
    <property type="protein sequence ID" value="KAK4525514.1"/>
    <property type="molecule type" value="Genomic_DNA"/>
</dbReference>
<keyword evidence="8" id="KW-1185">Reference proteome</keyword>
<keyword evidence="3 6" id="KW-0698">rRNA processing</keyword>
<dbReference type="GO" id="GO:0010468">
    <property type="term" value="P:regulation of gene expression"/>
    <property type="evidence" value="ECO:0007669"/>
    <property type="project" value="TreeGrafter"/>
</dbReference>
<dbReference type="GO" id="GO:0003723">
    <property type="term" value="F:RNA binding"/>
    <property type="evidence" value="ECO:0007669"/>
    <property type="project" value="UniProtKB-UniRule"/>
</dbReference>
<dbReference type="GO" id="GO:0005737">
    <property type="term" value="C:cytoplasm"/>
    <property type="evidence" value="ECO:0007669"/>
    <property type="project" value="UniProtKB-SubCell"/>
</dbReference>
<dbReference type="AlphaFoldDB" id="A0AAV9IDW4"/>
<dbReference type="Proteomes" id="UP001300502">
    <property type="component" value="Unassembled WGS sequence"/>
</dbReference>
<dbReference type="GO" id="GO:0005730">
    <property type="term" value="C:nucleolus"/>
    <property type="evidence" value="ECO:0007669"/>
    <property type="project" value="UniProtKB-SubCell"/>
</dbReference>
<dbReference type="GO" id="GO:0000460">
    <property type="term" value="P:maturation of 5.8S rRNA"/>
    <property type="evidence" value="ECO:0007669"/>
    <property type="project" value="TreeGrafter"/>
</dbReference>
<evidence type="ECO:0000313" key="7">
    <source>
        <dbReference type="EMBL" id="KAK4525514.1"/>
    </source>
</evidence>
<sequence>MPQKTMMGYTSPEQALLQLASIKKTTKKLKKHLQKYLDETNTKNTEDAEPLERAKANLNLAYISAALFYMLLRVHGVETSGHPIMEELQRIKERFQVLRKLIGQEDTRSLVIDGEATGRILAATLKDLSADKKRKLRKRRKTKQ</sequence>
<dbReference type="Pfam" id="PF04000">
    <property type="entry name" value="Sas10_Utp3"/>
    <property type="match status" value="1"/>
</dbReference>
<protein>
    <recommendedName>
        <fullName evidence="6">Nuclear nucleic acid-binding protein C1D</fullName>
    </recommendedName>
</protein>
<evidence type="ECO:0000256" key="2">
    <source>
        <dbReference type="ARBA" id="ARBA00009154"/>
    </source>
</evidence>
<comment type="subcellular location">
    <subcellularLocation>
        <location evidence="6">Cytoplasm</location>
    </subcellularLocation>
    <subcellularLocation>
        <location evidence="6">Nucleus</location>
        <location evidence="6">Nucleolus</location>
    </subcellularLocation>
    <subcellularLocation>
        <location evidence="1 6">Nucleus</location>
    </subcellularLocation>
</comment>
<comment type="similarity">
    <text evidence="2 6">Belongs to the C1D family.</text>
</comment>
<proteinExistence type="inferred from homology"/>
<dbReference type="InterPro" id="IPR011082">
    <property type="entry name" value="Exosome-assoc_fac/DNA_repair"/>
</dbReference>
<evidence type="ECO:0000256" key="5">
    <source>
        <dbReference type="ARBA" id="ARBA00023242"/>
    </source>
</evidence>
<comment type="caution">
    <text evidence="7">The sequence shown here is derived from an EMBL/GenBank/DDBJ whole genome shotgun (WGS) entry which is preliminary data.</text>
</comment>
<dbReference type="PANTHER" id="PTHR15341">
    <property type="entry name" value="SUN-COR STEROID HORMONE RECEPTOR CO-REPRESSOR"/>
    <property type="match status" value="1"/>
</dbReference>
<name>A0AAV9IDW4_9RHOD</name>
<keyword evidence="5 6" id="KW-0539">Nucleus</keyword>
<dbReference type="PANTHER" id="PTHR15341:SF3">
    <property type="entry name" value="NUCLEAR NUCLEIC ACID-BINDING PROTEIN C1D"/>
    <property type="match status" value="1"/>
</dbReference>
<evidence type="ECO:0000256" key="6">
    <source>
        <dbReference type="RuleBase" id="RU368003"/>
    </source>
</evidence>
<reference evidence="7 8" key="1">
    <citation type="submission" date="2022-07" db="EMBL/GenBank/DDBJ databases">
        <title>Genome-wide signatures of adaptation to extreme environments.</title>
        <authorList>
            <person name="Cho C.H."/>
            <person name="Yoon H.S."/>
        </authorList>
    </citation>
    <scope>NUCLEOTIDE SEQUENCE [LARGE SCALE GENOMIC DNA]</scope>
    <source>
        <strain evidence="7 8">108.79 E11</strain>
    </source>
</reference>
<evidence type="ECO:0000256" key="4">
    <source>
        <dbReference type="ARBA" id="ARBA00022884"/>
    </source>
</evidence>
<dbReference type="GO" id="GO:0000178">
    <property type="term" value="C:exosome (RNase complex)"/>
    <property type="evidence" value="ECO:0007669"/>
    <property type="project" value="TreeGrafter"/>
</dbReference>
<keyword evidence="6" id="KW-0238">DNA-binding</keyword>
<evidence type="ECO:0000256" key="1">
    <source>
        <dbReference type="ARBA" id="ARBA00004123"/>
    </source>
</evidence>
<evidence type="ECO:0000256" key="3">
    <source>
        <dbReference type="ARBA" id="ARBA00022552"/>
    </source>
</evidence>
<organism evidence="7 8">
    <name type="scientific">Galdieria yellowstonensis</name>
    <dbReference type="NCBI Taxonomy" id="3028027"/>
    <lineage>
        <taxon>Eukaryota</taxon>
        <taxon>Rhodophyta</taxon>
        <taxon>Bangiophyceae</taxon>
        <taxon>Galdieriales</taxon>
        <taxon>Galdieriaceae</taxon>
        <taxon>Galdieria</taxon>
    </lineage>
</organism>
<comment type="function">
    <text evidence="6">Plays a role in the recruitment of the exosome to pre-rRNA to mediate the 3'-5' end processing of the 5.8S rRNA.</text>
</comment>
<dbReference type="InterPro" id="IPR007146">
    <property type="entry name" value="Sas10/Utp3/C1D"/>
</dbReference>
<accession>A0AAV9IDW4</accession>
<keyword evidence="4 6" id="KW-0694">RNA-binding</keyword>
<gene>
    <name evidence="7" type="ORF">GAYE_SCF13G3422</name>
</gene>
<evidence type="ECO:0000313" key="8">
    <source>
        <dbReference type="Proteomes" id="UP001300502"/>
    </source>
</evidence>
<keyword evidence="6" id="KW-0963">Cytoplasm</keyword>